<dbReference type="Proteomes" id="UP000516305">
    <property type="component" value="Chromosome"/>
</dbReference>
<dbReference type="PROSITE" id="PS50283">
    <property type="entry name" value="NA_SOLUT_SYMP_3"/>
    <property type="match status" value="1"/>
</dbReference>
<keyword evidence="9" id="KW-0406">Ion transport</keyword>
<keyword evidence="5 14" id="KW-0812">Transmembrane</keyword>
<accession>A0A7H0VII0</accession>
<evidence type="ECO:0000256" key="13">
    <source>
        <dbReference type="RuleBase" id="RU362091"/>
    </source>
</evidence>
<feature type="transmembrane region" description="Helical" evidence="14">
    <location>
        <begin position="406"/>
        <end position="428"/>
    </location>
</feature>
<evidence type="ECO:0000313" key="16">
    <source>
        <dbReference type="Proteomes" id="UP000516305"/>
    </source>
</evidence>
<keyword evidence="7 14" id="KW-1133">Transmembrane helix</keyword>
<dbReference type="PANTHER" id="PTHR48086">
    <property type="entry name" value="SODIUM/PROLINE SYMPORTER-RELATED"/>
    <property type="match status" value="1"/>
</dbReference>
<feature type="transmembrane region" description="Helical" evidence="14">
    <location>
        <begin position="124"/>
        <end position="147"/>
    </location>
</feature>
<keyword evidence="6" id="KW-0769">Symport</keyword>
<keyword evidence="4" id="KW-1003">Cell membrane</keyword>
<sequence length="494" mass="53785">MSVYAGLALGALALLSIILAIRGARKTKSLSDYALGSKGFSPWSVGLALAASMTSAATFIINPGIIGYYGVSAFIAYAIVLPIAALGTLVLVSKAFRQMGVKQQSLSLSHWLENQYQSPFLGKLFAFLSLLMLTFIVLIVVGLSQVISSSLNIEAQTAMLILIAVVFGYMMFGGANSMVYTNTIQALLMLVVAFLLLGSGHEHFSEGLSGFLKKLENIDPKLAQVPYPESPLFRDYFEIIICQILIGIAIIFQPHIITKSLLLKDDRALSKYLITAVVVEIIFFMVVLTGLYARLEFPDLQVNGSILSPDQMVSVYVVQEFPVWLGLIVILGLISAGLSTLEGLIQALSTTINREIVQSYFFPETKKALSESQKLKLNRIIIIFLAVVSAIWSWQQIVNPNLSVALLAQNGVYAFFAAAFVPIAFGLFIRNFGKVPATTAAILAIVTHFGTYYLRLGPYMQEEVRNPAVAASYAIIIASLSGLILHFTQKRSAI</sequence>
<dbReference type="KEGG" id="chyd:H4K34_06720"/>
<feature type="transmembrane region" description="Helical" evidence="14">
    <location>
        <begin position="321"/>
        <end position="345"/>
    </location>
</feature>
<evidence type="ECO:0000256" key="14">
    <source>
        <dbReference type="SAM" id="Phobius"/>
    </source>
</evidence>
<keyword evidence="3" id="KW-0813">Transport</keyword>
<evidence type="ECO:0000313" key="15">
    <source>
        <dbReference type="EMBL" id="QNR25528.1"/>
    </source>
</evidence>
<keyword evidence="8" id="KW-0915">Sodium</keyword>
<dbReference type="AlphaFoldDB" id="A0A7H0VII0"/>
<dbReference type="EMBL" id="CP060139">
    <property type="protein sequence ID" value="QNR25528.1"/>
    <property type="molecule type" value="Genomic_DNA"/>
</dbReference>
<keyword evidence="11" id="KW-0739">Sodium transport</keyword>
<feature type="transmembrane region" description="Helical" evidence="14">
    <location>
        <begin position="74"/>
        <end position="92"/>
    </location>
</feature>
<evidence type="ECO:0000256" key="10">
    <source>
        <dbReference type="ARBA" id="ARBA00023136"/>
    </source>
</evidence>
<organism evidence="15 16">
    <name type="scientific">Croceimicrobium hydrocarbonivorans</name>
    <dbReference type="NCBI Taxonomy" id="2761580"/>
    <lineage>
        <taxon>Bacteria</taxon>
        <taxon>Pseudomonadati</taxon>
        <taxon>Bacteroidota</taxon>
        <taxon>Flavobacteriia</taxon>
        <taxon>Flavobacteriales</taxon>
        <taxon>Owenweeksiaceae</taxon>
        <taxon>Croceimicrobium</taxon>
    </lineage>
</organism>
<feature type="transmembrane region" description="Helical" evidence="14">
    <location>
        <begin position="6"/>
        <end position="24"/>
    </location>
</feature>
<feature type="transmembrane region" description="Helical" evidence="14">
    <location>
        <begin position="468"/>
        <end position="488"/>
    </location>
</feature>
<comment type="subcellular location">
    <subcellularLocation>
        <location evidence="1">Cell membrane</location>
        <topology evidence="1">Multi-pass membrane protein</topology>
    </subcellularLocation>
</comment>
<dbReference type="Pfam" id="PF00474">
    <property type="entry name" value="SSF"/>
    <property type="match status" value="1"/>
</dbReference>
<evidence type="ECO:0000256" key="3">
    <source>
        <dbReference type="ARBA" id="ARBA00022448"/>
    </source>
</evidence>
<evidence type="ECO:0000256" key="5">
    <source>
        <dbReference type="ARBA" id="ARBA00022692"/>
    </source>
</evidence>
<evidence type="ECO:0000256" key="1">
    <source>
        <dbReference type="ARBA" id="ARBA00004651"/>
    </source>
</evidence>
<dbReference type="InterPro" id="IPR001734">
    <property type="entry name" value="Na/solute_symporter"/>
</dbReference>
<feature type="transmembrane region" description="Helical" evidence="14">
    <location>
        <begin position="377"/>
        <end position="394"/>
    </location>
</feature>
<feature type="transmembrane region" description="Helical" evidence="14">
    <location>
        <begin position="435"/>
        <end position="456"/>
    </location>
</feature>
<dbReference type="GO" id="GO:0005886">
    <property type="term" value="C:plasma membrane"/>
    <property type="evidence" value="ECO:0007669"/>
    <property type="project" value="UniProtKB-SubCell"/>
</dbReference>
<dbReference type="PANTHER" id="PTHR48086:SF3">
    <property type="entry name" value="SODIUM_PROLINE SYMPORTER"/>
    <property type="match status" value="1"/>
</dbReference>
<feature type="transmembrane region" description="Helical" evidence="14">
    <location>
        <begin position="272"/>
        <end position="293"/>
    </location>
</feature>
<evidence type="ECO:0000256" key="4">
    <source>
        <dbReference type="ARBA" id="ARBA00022475"/>
    </source>
</evidence>
<feature type="transmembrane region" description="Helical" evidence="14">
    <location>
        <begin position="45"/>
        <end position="68"/>
    </location>
</feature>
<feature type="transmembrane region" description="Helical" evidence="14">
    <location>
        <begin position="153"/>
        <end position="172"/>
    </location>
</feature>
<reference evidence="15 16" key="1">
    <citation type="submission" date="2020-08" db="EMBL/GenBank/DDBJ databases">
        <title>Croceimicrobium hydrocarbonivorans gen. nov., sp. nov., a novel marine bacterium isolated from a bacterial consortium that degrades polyethylene terephthalate.</title>
        <authorList>
            <person name="Liu R."/>
        </authorList>
    </citation>
    <scope>NUCLEOTIDE SEQUENCE [LARGE SCALE GENOMIC DNA]</scope>
    <source>
        <strain evidence="15 16">A20-9</strain>
    </source>
</reference>
<proteinExistence type="inferred from homology"/>
<feature type="transmembrane region" description="Helical" evidence="14">
    <location>
        <begin position="179"/>
        <end position="198"/>
    </location>
</feature>
<dbReference type="Gene3D" id="1.20.1730.10">
    <property type="entry name" value="Sodium/glucose cotransporter"/>
    <property type="match status" value="1"/>
</dbReference>
<feature type="transmembrane region" description="Helical" evidence="14">
    <location>
        <begin position="236"/>
        <end position="252"/>
    </location>
</feature>
<dbReference type="InterPro" id="IPR038377">
    <property type="entry name" value="Na/Glc_symporter_sf"/>
</dbReference>
<evidence type="ECO:0000256" key="2">
    <source>
        <dbReference type="ARBA" id="ARBA00006434"/>
    </source>
</evidence>
<comment type="catalytic activity">
    <reaction evidence="12">
        <text>L-proline(in) + Na(+)(in) = L-proline(out) + Na(+)(out)</text>
        <dbReference type="Rhea" id="RHEA:28967"/>
        <dbReference type="ChEBI" id="CHEBI:29101"/>
        <dbReference type="ChEBI" id="CHEBI:60039"/>
    </reaction>
</comment>
<evidence type="ECO:0000256" key="7">
    <source>
        <dbReference type="ARBA" id="ARBA00022989"/>
    </source>
</evidence>
<evidence type="ECO:0000256" key="9">
    <source>
        <dbReference type="ARBA" id="ARBA00023065"/>
    </source>
</evidence>
<keyword evidence="16" id="KW-1185">Reference proteome</keyword>
<evidence type="ECO:0000256" key="6">
    <source>
        <dbReference type="ARBA" id="ARBA00022847"/>
    </source>
</evidence>
<evidence type="ECO:0000256" key="12">
    <source>
        <dbReference type="ARBA" id="ARBA00033708"/>
    </source>
</evidence>
<gene>
    <name evidence="15" type="ORF">H4K34_06720</name>
</gene>
<dbReference type="InterPro" id="IPR050277">
    <property type="entry name" value="Sodium:Solute_Symporter"/>
</dbReference>
<comment type="similarity">
    <text evidence="2 13">Belongs to the sodium:solute symporter (SSF) (TC 2.A.21) family.</text>
</comment>
<dbReference type="RefSeq" id="WP_210760055.1">
    <property type="nucleotide sequence ID" value="NZ_CP060139.1"/>
</dbReference>
<dbReference type="GO" id="GO:0006814">
    <property type="term" value="P:sodium ion transport"/>
    <property type="evidence" value="ECO:0007669"/>
    <property type="project" value="UniProtKB-KW"/>
</dbReference>
<evidence type="ECO:0000256" key="11">
    <source>
        <dbReference type="ARBA" id="ARBA00023201"/>
    </source>
</evidence>
<dbReference type="GO" id="GO:0015293">
    <property type="term" value="F:symporter activity"/>
    <property type="evidence" value="ECO:0007669"/>
    <property type="project" value="UniProtKB-KW"/>
</dbReference>
<keyword evidence="10 14" id="KW-0472">Membrane</keyword>
<protein>
    <submittedName>
        <fullName evidence="15">Sodium:solute symporter</fullName>
    </submittedName>
</protein>
<name>A0A7H0VII0_9FLAO</name>
<evidence type="ECO:0000256" key="8">
    <source>
        <dbReference type="ARBA" id="ARBA00023053"/>
    </source>
</evidence>